<dbReference type="AlphaFoldDB" id="A0A1Z3HNM6"/>
<reference evidence="1 2" key="1">
    <citation type="journal article" date="2016" name="Biochim. Biophys. Acta">
        <title>Characterization of red-shifted phycobilisomes isolated from the chlorophyll f-containing cyanobacterium Halomicronema hongdechloris.</title>
        <authorList>
            <person name="Li Y."/>
            <person name="Lin Y."/>
            <person name="Garvey C.J."/>
            <person name="Birch D."/>
            <person name="Corkery R.W."/>
            <person name="Loughlin P.C."/>
            <person name="Scheer H."/>
            <person name="Willows R.D."/>
            <person name="Chen M."/>
        </authorList>
    </citation>
    <scope>NUCLEOTIDE SEQUENCE [LARGE SCALE GENOMIC DNA]</scope>
    <source>
        <strain evidence="1 2">C2206</strain>
    </source>
</reference>
<accession>A0A1Z3HNM6</accession>
<sequence length="57" mass="6764">MRYALIEMADMLYQRRYLLLAELPYRRYQMIPPPFDAFGGCLPVRLRDSDPGHLDFA</sequence>
<keyword evidence="2" id="KW-1185">Reference proteome</keyword>
<dbReference type="EMBL" id="CP021983">
    <property type="protein sequence ID" value="ASC71875.1"/>
    <property type="molecule type" value="Genomic_DNA"/>
</dbReference>
<proteinExistence type="predicted"/>
<evidence type="ECO:0000313" key="1">
    <source>
        <dbReference type="EMBL" id="ASC71875.1"/>
    </source>
</evidence>
<dbReference type="KEGG" id="hhg:XM38_028290"/>
<evidence type="ECO:0000313" key="2">
    <source>
        <dbReference type="Proteomes" id="UP000191901"/>
    </source>
</evidence>
<name>A0A1Z3HNM6_9CYAN</name>
<organism evidence="1 2">
    <name type="scientific">Halomicronema hongdechloris C2206</name>
    <dbReference type="NCBI Taxonomy" id="1641165"/>
    <lineage>
        <taxon>Bacteria</taxon>
        <taxon>Bacillati</taxon>
        <taxon>Cyanobacteriota</taxon>
        <taxon>Cyanophyceae</taxon>
        <taxon>Nodosilineales</taxon>
        <taxon>Nodosilineaceae</taxon>
        <taxon>Halomicronema</taxon>
    </lineage>
</organism>
<gene>
    <name evidence="1" type="ORF">XM38_028290</name>
</gene>
<protein>
    <submittedName>
        <fullName evidence="1">Uncharacterized protein</fullName>
    </submittedName>
</protein>
<dbReference type="Proteomes" id="UP000191901">
    <property type="component" value="Chromosome"/>
</dbReference>